<reference evidence="2 3" key="1">
    <citation type="journal article" date="2018" name="J. Microbiol.">
        <title>Aestuariibaculum marinum sp. nov., a marine bacterium isolated from seawater in South Korea.</title>
        <authorList>
            <person name="Choi J."/>
            <person name="Lee D."/>
            <person name="Jang J.H."/>
            <person name="Cha S."/>
            <person name="Seo T."/>
        </authorList>
    </citation>
    <scope>NUCLEOTIDE SEQUENCE [LARGE SCALE GENOMIC DNA]</scope>
    <source>
        <strain evidence="2 3">IP7</strain>
    </source>
</reference>
<keyword evidence="3" id="KW-1185">Reference proteome</keyword>
<evidence type="ECO:0000256" key="1">
    <source>
        <dbReference type="SAM" id="Phobius"/>
    </source>
</evidence>
<comment type="caution">
    <text evidence="2">The sequence shown here is derived from an EMBL/GenBank/DDBJ whole genome shotgun (WGS) entry which is preliminary data.</text>
</comment>
<dbReference type="EMBL" id="JACVXD010000001">
    <property type="protein sequence ID" value="MBD0822441.1"/>
    <property type="molecule type" value="Genomic_DNA"/>
</dbReference>
<proteinExistence type="predicted"/>
<feature type="transmembrane region" description="Helical" evidence="1">
    <location>
        <begin position="79"/>
        <end position="98"/>
    </location>
</feature>
<evidence type="ECO:0000313" key="3">
    <source>
        <dbReference type="Proteomes" id="UP000621516"/>
    </source>
</evidence>
<sequence>MKRISRRIANNFGYIGFGNSQNVFNQKSAMPFSTLKDKLHSTSLDHHQLNYLHHRLTKAEKELIKEKIRNEAKQQNKKVLAIFIILFTLILYFIKTLIDSLMSNI</sequence>
<dbReference type="AlphaFoldDB" id="A0A8J6Q664"/>
<keyword evidence="1" id="KW-1133">Transmembrane helix</keyword>
<protein>
    <submittedName>
        <fullName evidence="2">Uncharacterized protein</fullName>
    </submittedName>
</protein>
<gene>
    <name evidence="2" type="ORF">ICJ85_00250</name>
</gene>
<dbReference type="RefSeq" id="WP_188221764.1">
    <property type="nucleotide sequence ID" value="NZ_JACVXD010000001.1"/>
</dbReference>
<keyword evidence="1" id="KW-0472">Membrane</keyword>
<dbReference type="Proteomes" id="UP000621516">
    <property type="component" value="Unassembled WGS sequence"/>
</dbReference>
<organism evidence="2 3">
    <name type="scientific">Aestuariibaculum marinum</name>
    <dbReference type="NCBI Taxonomy" id="2683592"/>
    <lineage>
        <taxon>Bacteria</taxon>
        <taxon>Pseudomonadati</taxon>
        <taxon>Bacteroidota</taxon>
        <taxon>Flavobacteriia</taxon>
        <taxon>Flavobacteriales</taxon>
        <taxon>Flavobacteriaceae</taxon>
    </lineage>
</organism>
<evidence type="ECO:0000313" key="2">
    <source>
        <dbReference type="EMBL" id="MBD0822441.1"/>
    </source>
</evidence>
<name>A0A8J6Q664_9FLAO</name>
<accession>A0A8J6Q664</accession>
<keyword evidence="1" id="KW-0812">Transmembrane</keyword>